<proteinExistence type="predicted"/>
<evidence type="ECO:0000313" key="4">
    <source>
        <dbReference type="Proteomes" id="UP000647836"/>
    </source>
</evidence>
<dbReference type="RefSeq" id="WP_194044014.1">
    <property type="nucleotide sequence ID" value="NZ_JADEXF010000343.1"/>
</dbReference>
<dbReference type="InterPro" id="IPR018511">
    <property type="entry name" value="Hemolysin-typ_Ca-bd_CS"/>
</dbReference>
<evidence type="ECO:0000256" key="2">
    <source>
        <dbReference type="ARBA" id="ARBA00022525"/>
    </source>
</evidence>
<comment type="subcellular location">
    <subcellularLocation>
        <location evidence="1">Secreted</location>
    </subcellularLocation>
</comment>
<dbReference type="SUPFAM" id="SSF51120">
    <property type="entry name" value="beta-Roll"/>
    <property type="match status" value="1"/>
</dbReference>
<keyword evidence="4" id="KW-1185">Reference proteome</keyword>
<evidence type="ECO:0000256" key="1">
    <source>
        <dbReference type="ARBA" id="ARBA00004613"/>
    </source>
</evidence>
<keyword evidence="2" id="KW-0964">Secreted</keyword>
<dbReference type="Pfam" id="PF00353">
    <property type="entry name" value="HemolysinCabind"/>
    <property type="match status" value="1"/>
</dbReference>
<dbReference type="PANTHER" id="PTHR38340:SF1">
    <property type="entry name" value="S-LAYER PROTEIN"/>
    <property type="match status" value="1"/>
</dbReference>
<dbReference type="PROSITE" id="PS00330">
    <property type="entry name" value="HEMOLYSIN_CALCIUM"/>
    <property type="match status" value="1"/>
</dbReference>
<dbReference type="InterPro" id="IPR001343">
    <property type="entry name" value="Hemolysn_Ca-bd"/>
</dbReference>
<reference evidence="3 4" key="1">
    <citation type="submission" date="2020-10" db="EMBL/GenBank/DDBJ databases">
        <authorList>
            <person name="Castelo-Branco R."/>
            <person name="Eusebio N."/>
            <person name="Adriana R."/>
            <person name="Vieira A."/>
            <person name="Brugerolle De Fraissinette N."/>
            <person name="Rezende De Castro R."/>
            <person name="Schneider M.P."/>
            <person name="Vasconcelos V."/>
            <person name="Leao P.N."/>
        </authorList>
    </citation>
    <scope>NUCLEOTIDE SEQUENCE [LARGE SCALE GENOMIC DNA]</scope>
    <source>
        <strain evidence="3 4">LEGE 07299</strain>
    </source>
</reference>
<dbReference type="PANTHER" id="PTHR38340">
    <property type="entry name" value="S-LAYER PROTEIN"/>
    <property type="match status" value="1"/>
</dbReference>
<dbReference type="PRINTS" id="PR00313">
    <property type="entry name" value="CABNDNGRPT"/>
</dbReference>
<evidence type="ECO:0000313" key="3">
    <source>
        <dbReference type="EMBL" id="MBE9105671.1"/>
    </source>
</evidence>
<dbReference type="Proteomes" id="UP000647836">
    <property type="component" value="Unassembled WGS sequence"/>
</dbReference>
<gene>
    <name evidence="3" type="ORF">IQ229_12165</name>
</gene>
<accession>A0ABR9TZ41</accession>
<dbReference type="Gene3D" id="2.150.10.10">
    <property type="entry name" value="Serralysin-like metalloprotease, C-terminal"/>
    <property type="match status" value="1"/>
</dbReference>
<comment type="caution">
    <text evidence="3">The sequence shown here is derived from an EMBL/GenBank/DDBJ whole genome shotgun (WGS) entry which is preliminary data.</text>
</comment>
<sequence length="194" mass="21149">MAYYYYGTSGNDYFNYTGSDSLVAYAYEGNDTIYGNTNNDYLYGYSGNDYLNGWTGNDVLYGDDGSDSLYGYSGSDTLYGGDGGDTLQGSSSTAYNGYEYDVLNGGSGYDRFVLGTSYDGNFYQGGGYATIQDYNPANDYIQLKGSASSFYLGTGNYEGTSDLDTLIYQNGGDLLAVVQDRTDIQLTSYYFSFV</sequence>
<name>A0ABR9TZ41_9NOSO</name>
<dbReference type="InterPro" id="IPR050557">
    <property type="entry name" value="RTX_toxin/Mannuronan_C5-epim"/>
</dbReference>
<dbReference type="EMBL" id="JADEXF010000343">
    <property type="protein sequence ID" value="MBE9105671.1"/>
    <property type="molecule type" value="Genomic_DNA"/>
</dbReference>
<protein>
    <submittedName>
        <fullName evidence="3">Calcium-binding protein</fullName>
    </submittedName>
</protein>
<organism evidence="3 4">
    <name type="scientific">Nostoc cf. edaphicum LEGE 07299</name>
    <dbReference type="NCBI Taxonomy" id="2777974"/>
    <lineage>
        <taxon>Bacteria</taxon>
        <taxon>Bacillati</taxon>
        <taxon>Cyanobacteriota</taxon>
        <taxon>Cyanophyceae</taxon>
        <taxon>Nostocales</taxon>
        <taxon>Nostocaceae</taxon>
        <taxon>Nostoc</taxon>
    </lineage>
</organism>
<dbReference type="InterPro" id="IPR011049">
    <property type="entry name" value="Serralysin-like_metalloprot_C"/>
</dbReference>